<dbReference type="Proteomes" id="UP001159428">
    <property type="component" value="Unassembled WGS sequence"/>
</dbReference>
<organism evidence="1 2">
    <name type="scientific">Pocillopora meandrina</name>
    <dbReference type="NCBI Taxonomy" id="46732"/>
    <lineage>
        <taxon>Eukaryota</taxon>
        <taxon>Metazoa</taxon>
        <taxon>Cnidaria</taxon>
        <taxon>Anthozoa</taxon>
        <taxon>Hexacorallia</taxon>
        <taxon>Scleractinia</taxon>
        <taxon>Astrocoeniina</taxon>
        <taxon>Pocilloporidae</taxon>
        <taxon>Pocillopora</taxon>
    </lineage>
</organism>
<sequence>MRQMLQKADFERHGFQKEESRTLLSAGKFPANSSAYMTNIFYYKEVNCSQAQVMQVLMEAEKLLPGTMKPSGNSRAKVVKEMRVLSGGDPMAMCKAGVEIHFKQKPRQNSKTMAALRRFKRDAIIIIASSCDVLIIVVKE</sequence>
<name>A0AAU9VZD3_9CNID</name>
<evidence type="ECO:0000313" key="2">
    <source>
        <dbReference type="Proteomes" id="UP001159428"/>
    </source>
</evidence>
<proteinExistence type="predicted"/>
<dbReference type="AlphaFoldDB" id="A0AAU9VZD3"/>
<evidence type="ECO:0000313" key="1">
    <source>
        <dbReference type="EMBL" id="CAH3038346.1"/>
    </source>
</evidence>
<reference evidence="1 2" key="1">
    <citation type="submission" date="2022-05" db="EMBL/GenBank/DDBJ databases">
        <authorList>
            <consortium name="Genoscope - CEA"/>
            <person name="William W."/>
        </authorList>
    </citation>
    <scope>NUCLEOTIDE SEQUENCE [LARGE SCALE GENOMIC DNA]</scope>
</reference>
<comment type="caution">
    <text evidence="1">The sequence shown here is derived from an EMBL/GenBank/DDBJ whole genome shotgun (WGS) entry which is preliminary data.</text>
</comment>
<keyword evidence="2" id="KW-1185">Reference proteome</keyword>
<gene>
    <name evidence="1" type="ORF">PMEA_00021640</name>
</gene>
<accession>A0AAU9VZD3</accession>
<protein>
    <submittedName>
        <fullName evidence="1">Uncharacterized protein</fullName>
    </submittedName>
</protein>
<dbReference type="EMBL" id="CALNXJ010000004">
    <property type="protein sequence ID" value="CAH3038346.1"/>
    <property type="molecule type" value="Genomic_DNA"/>
</dbReference>